<evidence type="ECO:0000256" key="8">
    <source>
        <dbReference type="ARBA" id="ARBA00051875"/>
    </source>
</evidence>
<keyword evidence="7 10" id="KW-0546">Nucleotide metabolism</keyword>
<evidence type="ECO:0000313" key="12">
    <source>
        <dbReference type="Proteomes" id="UP000515292"/>
    </source>
</evidence>
<evidence type="ECO:0000313" key="11">
    <source>
        <dbReference type="EMBL" id="QMW24721.1"/>
    </source>
</evidence>
<dbReference type="GO" id="GO:0017111">
    <property type="term" value="F:ribonucleoside triphosphate phosphatase activity"/>
    <property type="evidence" value="ECO:0007669"/>
    <property type="project" value="InterPro"/>
</dbReference>
<evidence type="ECO:0000256" key="9">
    <source>
        <dbReference type="ARBA" id="ARBA00052017"/>
    </source>
</evidence>
<name>A0A7G5IMX9_9SPHN</name>
<keyword evidence="6 10" id="KW-0460">Magnesium</keyword>
<dbReference type="Pfam" id="PF01725">
    <property type="entry name" value="Ham1p_like"/>
    <property type="match status" value="1"/>
</dbReference>
<evidence type="ECO:0000256" key="10">
    <source>
        <dbReference type="HAMAP-Rule" id="MF_01405"/>
    </source>
</evidence>
<dbReference type="GO" id="GO:0036222">
    <property type="term" value="F:XTP diphosphatase activity"/>
    <property type="evidence" value="ECO:0007669"/>
    <property type="project" value="UniProtKB-UniRule"/>
</dbReference>
<organism evidence="11 12">
    <name type="scientific">Sandaracinobacteroides saxicola</name>
    <dbReference type="NCBI Taxonomy" id="2759707"/>
    <lineage>
        <taxon>Bacteria</taxon>
        <taxon>Pseudomonadati</taxon>
        <taxon>Pseudomonadota</taxon>
        <taxon>Alphaproteobacteria</taxon>
        <taxon>Sphingomonadales</taxon>
        <taxon>Sphingosinicellaceae</taxon>
        <taxon>Sandaracinobacteroides</taxon>
    </lineage>
</organism>
<dbReference type="PANTHER" id="PTHR11067">
    <property type="entry name" value="INOSINE TRIPHOSPHATE PYROPHOSPHATASE/HAM1 PROTEIN"/>
    <property type="match status" value="1"/>
</dbReference>
<dbReference type="Gene3D" id="3.90.950.10">
    <property type="match status" value="1"/>
</dbReference>
<dbReference type="GO" id="GO:0035870">
    <property type="term" value="F:dITP diphosphatase activity"/>
    <property type="evidence" value="ECO:0007669"/>
    <property type="project" value="UniProtKB-UniRule"/>
</dbReference>
<gene>
    <name evidence="11" type="ORF">H3309_14975</name>
</gene>
<feature type="binding site" evidence="10">
    <location>
        <begin position="156"/>
        <end position="159"/>
    </location>
    <ligand>
        <name>substrate</name>
    </ligand>
</feature>
<feature type="binding site" evidence="10">
    <location>
        <position position="179"/>
    </location>
    <ligand>
        <name>substrate</name>
    </ligand>
</feature>
<evidence type="ECO:0000256" key="5">
    <source>
        <dbReference type="ARBA" id="ARBA00022801"/>
    </source>
</evidence>
<feature type="active site" description="Proton acceptor" evidence="10">
    <location>
        <position position="70"/>
    </location>
</feature>
<comment type="catalytic activity">
    <reaction evidence="8 10">
        <text>dITP + H2O = dIMP + diphosphate + H(+)</text>
        <dbReference type="Rhea" id="RHEA:28342"/>
        <dbReference type="ChEBI" id="CHEBI:15377"/>
        <dbReference type="ChEBI" id="CHEBI:15378"/>
        <dbReference type="ChEBI" id="CHEBI:33019"/>
        <dbReference type="ChEBI" id="CHEBI:61194"/>
        <dbReference type="ChEBI" id="CHEBI:61382"/>
        <dbReference type="EC" id="3.6.1.66"/>
    </reaction>
</comment>
<comment type="cofactor">
    <cofactor evidence="10">
        <name>Mg(2+)</name>
        <dbReference type="ChEBI" id="CHEBI:18420"/>
    </cofactor>
    <text evidence="10">Binds 1 Mg(2+) ion per subunit.</text>
</comment>
<dbReference type="GO" id="GO:0036220">
    <property type="term" value="F:ITP diphosphatase activity"/>
    <property type="evidence" value="ECO:0007669"/>
    <property type="project" value="UniProtKB-UniRule"/>
</dbReference>
<dbReference type="GO" id="GO:0000166">
    <property type="term" value="F:nucleotide binding"/>
    <property type="evidence" value="ECO:0007669"/>
    <property type="project" value="UniProtKB-KW"/>
</dbReference>
<dbReference type="SUPFAM" id="SSF52972">
    <property type="entry name" value="ITPase-like"/>
    <property type="match status" value="1"/>
</dbReference>
<evidence type="ECO:0000256" key="3">
    <source>
        <dbReference type="ARBA" id="ARBA00022723"/>
    </source>
</evidence>
<evidence type="ECO:0000256" key="6">
    <source>
        <dbReference type="ARBA" id="ARBA00022842"/>
    </source>
</evidence>
<feature type="binding site" evidence="10">
    <location>
        <begin position="184"/>
        <end position="185"/>
    </location>
    <ligand>
        <name>substrate</name>
    </ligand>
</feature>
<dbReference type="KEGG" id="sand:H3309_14975"/>
<comment type="subunit">
    <text evidence="2 10">Homodimer.</text>
</comment>
<dbReference type="GO" id="GO:0009146">
    <property type="term" value="P:purine nucleoside triphosphate catabolic process"/>
    <property type="evidence" value="ECO:0007669"/>
    <property type="project" value="UniProtKB-UniRule"/>
</dbReference>
<dbReference type="RefSeq" id="WP_182298825.1">
    <property type="nucleotide sequence ID" value="NZ_CP059851.1"/>
</dbReference>
<dbReference type="GO" id="GO:0005829">
    <property type="term" value="C:cytosol"/>
    <property type="evidence" value="ECO:0007669"/>
    <property type="project" value="TreeGrafter"/>
</dbReference>
<feature type="binding site" evidence="10">
    <location>
        <position position="70"/>
    </location>
    <ligand>
        <name>Mg(2+)</name>
        <dbReference type="ChEBI" id="CHEBI:18420"/>
    </ligand>
</feature>
<evidence type="ECO:0000256" key="4">
    <source>
        <dbReference type="ARBA" id="ARBA00022741"/>
    </source>
</evidence>
<keyword evidence="4 10" id="KW-0547">Nucleotide-binding</keyword>
<dbReference type="PANTHER" id="PTHR11067:SF9">
    <property type="entry name" value="INOSINE TRIPHOSPHATE PYROPHOSPHATASE"/>
    <property type="match status" value="1"/>
</dbReference>
<evidence type="ECO:0000256" key="1">
    <source>
        <dbReference type="ARBA" id="ARBA00008023"/>
    </source>
</evidence>
<dbReference type="EMBL" id="CP059851">
    <property type="protein sequence ID" value="QMW24721.1"/>
    <property type="molecule type" value="Genomic_DNA"/>
</dbReference>
<evidence type="ECO:0000256" key="7">
    <source>
        <dbReference type="ARBA" id="ARBA00023080"/>
    </source>
</evidence>
<comment type="catalytic activity">
    <reaction evidence="9 10">
        <text>XTP + H2O = XMP + diphosphate + H(+)</text>
        <dbReference type="Rhea" id="RHEA:28610"/>
        <dbReference type="ChEBI" id="CHEBI:15377"/>
        <dbReference type="ChEBI" id="CHEBI:15378"/>
        <dbReference type="ChEBI" id="CHEBI:33019"/>
        <dbReference type="ChEBI" id="CHEBI:57464"/>
        <dbReference type="ChEBI" id="CHEBI:61314"/>
        <dbReference type="EC" id="3.6.1.66"/>
    </reaction>
</comment>
<dbReference type="CDD" id="cd00515">
    <property type="entry name" value="HAM1"/>
    <property type="match status" value="1"/>
</dbReference>
<dbReference type="Proteomes" id="UP000515292">
    <property type="component" value="Chromosome"/>
</dbReference>
<dbReference type="AlphaFoldDB" id="A0A7G5IMX9"/>
<comment type="similarity">
    <text evidence="1 10">Belongs to the HAM1 NTPase family.</text>
</comment>
<dbReference type="InterPro" id="IPR020922">
    <property type="entry name" value="dITP/XTP_pyrophosphatase"/>
</dbReference>
<feature type="binding site" evidence="10">
    <location>
        <position position="71"/>
    </location>
    <ligand>
        <name>substrate</name>
    </ligand>
</feature>
<comment type="function">
    <text evidence="10">Pyrophosphatase that catalyzes the hydrolysis of nucleoside triphosphates to their monophosphate derivatives, with a high preference for the non-canonical purine nucleotides XTP (xanthosine triphosphate), dITP (deoxyinosine triphosphate) and ITP. Seems to function as a house-cleaning enzyme that removes non-canonical purine nucleotides from the nucleotide pool, thus preventing their incorporation into DNA/RNA and avoiding chromosomal lesions.</text>
</comment>
<keyword evidence="12" id="KW-1185">Reference proteome</keyword>
<dbReference type="EC" id="3.6.1.66" evidence="10"/>
<keyword evidence="3 10" id="KW-0479">Metal-binding</keyword>
<sequence>MPDTLLLATHNAGKVAEFAAMFAPLGITLVSAGDRGLPEPVETEDSFIGNALLKARRAHALTGQATLADDSGLCVDALGGAPGVHTADWAETGQGRDWMQAMARVERELAAQGPGVSRRAHFVAVLALVLADGTEHVFEGRAHGSLTWPPRGHIGFGYDPVFVPDGHSQTFAELPFEAKQALSHRTRAFEALLAAGVLAT</sequence>
<proteinExistence type="inferred from homology"/>
<keyword evidence="5 10" id="KW-0378">Hydrolase</keyword>
<comment type="caution">
    <text evidence="10">Lacks conserved residue(s) required for the propagation of feature annotation.</text>
</comment>
<accession>A0A7G5IMX9</accession>
<feature type="binding site" evidence="10">
    <location>
        <begin position="9"/>
        <end position="14"/>
    </location>
    <ligand>
        <name>substrate</name>
    </ligand>
</feature>
<dbReference type="InterPro" id="IPR029001">
    <property type="entry name" value="ITPase-like_fam"/>
</dbReference>
<reference evidence="11 12" key="1">
    <citation type="submission" date="2020-07" db="EMBL/GenBank/DDBJ databases">
        <title>Complete genome sequence for Sandaracinobacter sp. M6.</title>
        <authorList>
            <person name="Tang Y."/>
            <person name="Liu Q."/>
            <person name="Guo Z."/>
            <person name="Lei P."/>
            <person name="Huang B."/>
        </authorList>
    </citation>
    <scope>NUCLEOTIDE SEQUENCE [LARGE SCALE GENOMIC DNA]</scope>
    <source>
        <strain evidence="11 12">M6</strain>
    </source>
</reference>
<comment type="catalytic activity">
    <reaction evidence="10">
        <text>ITP + H2O = IMP + diphosphate + H(+)</text>
        <dbReference type="Rhea" id="RHEA:29399"/>
        <dbReference type="ChEBI" id="CHEBI:15377"/>
        <dbReference type="ChEBI" id="CHEBI:15378"/>
        <dbReference type="ChEBI" id="CHEBI:33019"/>
        <dbReference type="ChEBI" id="CHEBI:58053"/>
        <dbReference type="ChEBI" id="CHEBI:61402"/>
        <dbReference type="EC" id="3.6.1.66"/>
    </reaction>
</comment>
<dbReference type="HAMAP" id="MF_01405">
    <property type="entry name" value="Non_canon_purine_NTPase"/>
    <property type="match status" value="1"/>
</dbReference>
<dbReference type="InterPro" id="IPR002637">
    <property type="entry name" value="RdgB/HAM1"/>
</dbReference>
<protein>
    <recommendedName>
        <fullName evidence="10">dITP/XTP pyrophosphatase</fullName>
        <ecNumber evidence="10">3.6.1.66</ecNumber>
    </recommendedName>
    <alternativeName>
        <fullName evidence="10">Non-canonical purine NTP pyrophosphatase</fullName>
    </alternativeName>
    <alternativeName>
        <fullName evidence="10">Non-standard purine NTP pyrophosphatase</fullName>
    </alternativeName>
    <alternativeName>
        <fullName evidence="10">Nucleoside-triphosphate diphosphatase</fullName>
    </alternativeName>
    <alternativeName>
        <fullName evidence="10">Nucleoside-triphosphate pyrophosphatase</fullName>
        <shortName evidence="10">NTPase</shortName>
    </alternativeName>
</protein>
<dbReference type="GO" id="GO:0009117">
    <property type="term" value="P:nucleotide metabolic process"/>
    <property type="evidence" value="ECO:0007669"/>
    <property type="project" value="UniProtKB-KW"/>
</dbReference>
<dbReference type="GO" id="GO:0046872">
    <property type="term" value="F:metal ion binding"/>
    <property type="evidence" value="ECO:0007669"/>
    <property type="project" value="UniProtKB-KW"/>
</dbReference>
<dbReference type="FunFam" id="3.90.950.10:FF:000001">
    <property type="entry name" value="dITP/XTP pyrophosphatase"/>
    <property type="match status" value="1"/>
</dbReference>
<evidence type="ECO:0000256" key="2">
    <source>
        <dbReference type="ARBA" id="ARBA00011738"/>
    </source>
</evidence>